<evidence type="ECO:0000313" key="6">
    <source>
        <dbReference type="EMBL" id="CAB4846297.1"/>
    </source>
</evidence>
<dbReference type="EMBL" id="CAFBND010000059">
    <property type="protein sequence ID" value="CAB4947303.1"/>
    <property type="molecule type" value="Genomic_DNA"/>
</dbReference>
<feature type="transmembrane region" description="Helical" evidence="5">
    <location>
        <begin position="108"/>
        <end position="129"/>
    </location>
</feature>
<dbReference type="EMBL" id="CAFBPU010000013">
    <property type="protein sequence ID" value="CAB5029336.1"/>
    <property type="molecule type" value="Genomic_DNA"/>
</dbReference>
<protein>
    <submittedName>
        <fullName evidence="6">Unannotated protein</fullName>
    </submittedName>
</protein>
<reference evidence="6" key="1">
    <citation type="submission" date="2020-05" db="EMBL/GenBank/DDBJ databases">
        <authorList>
            <person name="Chiriac C."/>
            <person name="Salcher M."/>
            <person name="Ghai R."/>
            <person name="Kavagutti S V."/>
        </authorList>
    </citation>
    <scope>NUCLEOTIDE SEQUENCE</scope>
</reference>
<gene>
    <name evidence="6" type="ORF">UFOPK3268_00146</name>
    <name evidence="7" type="ORF">UFOPK3752_01437</name>
    <name evidence="8" type="ORF">UFOPK4150_00800</name>
</gene>
<organism evidence="6">
    <name type="scientific">freshwater metagenome</name>
    <dbReference type="NCBI Taxonomy" id="449393"/>
    <lineage>
        <taxon>unclassified sequences</taxon>
        <taxon>metagenomes</taxon>
        <taxon>ecological metagenomes</taxon>
    </lineage>
</organism>
<keyword evidence="3 5" id="KW-1133">Transmembrane helix</keyword>
<proteinExistence type="predicted"/>
<dbReference type="EMBL" id="CAFBIZ010000009">
    <property type="protein sequence ID" value="CAB4846297.1"/>
    <property type="molecule type" value="Genomic_DNA"/>
</dbReference>
<keyword evidence="2 5" id="KW-0812">Transmembrane</keyword>
<evidence type="ECO:0000256" key="5">
    <source>
        <dbReference type="SAM" id="Phobius"/>
    </source>
</evidence>
<evidence type="ECO:0000256" key="2">
    <source>
        <dbReference type="ARBA" id="ARBA00022692"/>
    </source>
</evidence>
<dbReference type="Pfam" id="PF07681">
    <property type="entry name" value="DoxX"/>
    <property type="match status" value="1"/>
</dbReference>
<evidence type="ECO:0000256" key="1">
    <source>
        <dbReference type="ARBA" id="ARBA00004141"/>
    </source>
</evidence>
<feature type="transmembrane region" description="Helical" evidence="5">
    <location>
        <begin position="6"/>
        <end position="24"/>
    </location>
</feature>
<evidence type="ECO:0000313" key="7">
    <source>
        <dbReference type="EMBL" id="CAB4947303.1"/>
    </source>
</evidence>
<keyword evidence="4 5" id="KW-0472">Membrane</keyword>
<evidence type="ECO:0000256" key="4">
    <source>
        <dbReference type="ARBA" id="ARBA00023136"/>
    </source>
</evidence>
<accession>A0A6J7BKY8</accession>
<comment type="subcellular location">
    <subcellularLocation>
        <location evidence="1">Membrane</location>
        <topology evidence="1">Multi-pass membrane protein</topology>
    </subcellularLocation>
</comment>
<sequence>MNTIFLIARIAFSAMFLIGAIGHLTKVDAMAQYVEYKSAPGGKAGVILSGLGIGIGGLSVLLGIYGDLGALLIVVMVIGINVFMHAFWKETDPTTRMTEMTAFNKNIALIGGALAFFLLFASAGAHVGWTITGPLFSL</sequence>
<feature type="transmembrane region" description="Helical" evidence="5">
    <location>
        <begin position="45"/>
        <end position="64"/>
    </location>
</feature>
<dbReference type="GO" id="GO:0016020">
    <property type="term" value="C:membrane"/>
    <property type="evidence" value="ECO:0007669"/>
    <property type="project" value="UniProtKB-SubCell"/>
</dbReference>
<dbReference type="InterPro" id="IPR032808">
    <property type="entry name" value="DoxX"/>
</dbReference>
<dbReference type="AlphaFoldDB" id="A0A6J7BKY8"/>
<evidence type="ECO:0000256" key="3">
    <source>
        <dbReference type="ARBA" id="ARBA00022989"/>
    </source>
</evidence>
<evidence type="ECO:0000313" key="8">
    <source>
        <dbReference type="EMBL" id="CAB5029336.1"/>
    </source>
</evidence>
<name>A0A6J7BKY8_9ZZZZ</name>
<feature type="transmembrane region" description="Helical" evidence="5">
    <location>
        <begin position="70"/>
        <end position="88"/>
    </location>
</feature>